<name>A0A0M0JF24_9EUKA</name>
<proteinExistence type="predicted"/>
<accession>A0A0M0JF24</accession>
<evidence type="ECO:0000313" key="1">
    <source>
        <dbReference type="EMBL" id="KOO24942.1"/>
    </source>
</evidence>
<organism evidence="1 2">
    <name type="scientific">Chrysochromulina tobinii</name>
    <dbReference type="NCBI Taxonomy" id="1460289"/>
    <lineage>
        <taxon>Eukaryota</taxon>
        <taxon>Haptista</taxon>
        <taxon>Haptophyta</taxon>
        <taxon>Prymnesiophyceae</taxon>
        <taxon>Prymnesiales</taxon>
        <taxon>Chrysochromulinaceae</taxon>
        <taxon>Chrysochromulina</taxon>
    </lineage>
</organism>
<gene>
    <name evidence="1" type="ORF">Ctob_006573</name>
</gene>
<keyword evidence="2" id="KW-1185">Reference proteome</keyword>
<reference evidence="2" key="1">
    <citation type="journal article" date="2015" name="PLoS Genet.">
        <title>Genome Sequence and Transcriptome Analyses of Chrysochromulina tobin: Metabolic Tools for Enhanced Algal Fitness in the Prominent Order Prymnesiales (Haptophyceae).</title>
        <authorList>
            <person name="Hovde B.T."/>
            <person name="Deodato C.R."/>
            <person name="Hunsperger H.M."/>
            <person name="Ryken S.A."/>
            <person name="Yost W."/>
            <person name="Jha R.K."/>
            <person name="Patterson J."/>
            <person name="Monnat R.J. Jr."/>
            <person name="Barlow S.B."/>
            <person name="Starkenburg S.R."/>
            <person name="Cattolico R.A."/>
        </authorList>
    </citation>
    <scope>NUCLEOTIDE SEQUENCE</scope>
    <source>
        <strain evidence="2">CCMP291</strain>
    </source>
</reference>
<comment type="caution">
    <text evidence="1">The sequence shown here is derived from an EMBL/GenBank/DDBJ whole genome shotgun (WGS) entry which is preliminary data.</text>
</comment>
<protein>
    <submittedName>
        <fullName evidence="1">Uncharacterized protein</fullName>
    </submittedName>
</protein>
<dbReference type="EMBL" id="JWZX01003035">
    <property type="protein sequence ID" value="KOO24942.1"/>
    <property type="molecule type" value="Genomic_DNA"/>
</dbReference>
<sequence length="209" mass="22632">MLMRSDARVVFRLDVLGENAVRATIEFANVTETAVDLHEVVIADKAQEIEIEDPEQDKTIQTELEEIKEVISTRATELWRSAQQWFSTSRSLLKESYAAKKVAMGPVLQTVSEHALQLKEDTAVRASTLVTSLKQGAATRTLSDVTNQLVAQTQILSASATPAAQKAKANAAAVAEKMKASAGVLASTVSGWASIVAEEGREFASIQRF</sequence>
<dbReference type="AlphaFoldDB" id="A0A0M0JF24"/>
<dbReference type="Proteomes" id="UP000037460">
    <property type="component" value="Unassembled WGS sequence"/>
</dbReference>
<evidence type="ECO:0000313" key="2">
    <source>
        <dbReference type="Proteomes" id="UP000037460"/>
    </source>
</evidence>